<keyword evidence="3" id="KW-1185">Reference proteome</keyword>
<sequence>MGILCFVLDMRSLSPSLLRGLKQSLLQLANYYAIYSPSSSNSSSRTGSKPLPDRIGLCYIFTDRISCSAELKVAYSPRGSFNLRDFHHAVNNLPADAFSPEYDISGAFSCPDLKISSILSGKVLYSWGEHDKDITRKVFLITSCTVQHLDNDTKKALTDAAEMCVSVEFIFIEHKSNHLGDDAENINHFVKQIIDLENCSFRSYLSDAHVFSGLAKQWFQELKDDVEELLHSRFVFKTNLLYNVNQLSCNLCRCFNPMVDGFISCQTCRCHGIPLDKSNLDQNSCSSSCPKTGEPLGELNLIENSIKVGEDTILFMPSFQYCHKLPQILSPIDFHVLERTPLGSLSEGFLFGASYVVSPSTFNEFDDIDILEQNNQLFQVLCHLLNSLDQGLVCSSNCNVETMRETSFLCFYILLPSDKGMMLLRRLVASEEILPVFDATSQFTYSTTAKEMENLVQSSLLKMEASTYSPLQHERGFHQKLNLLVKESLQFWAIPPKIREPLGESNSTLKDSEEVVEPIQAASMSVMKEKMPPLSEEVQDNETNSCIAEEWERLIVTELPQIHSPIQISGPKLDHPVPSPSQSNRLVDEKTSKILERLEVPRQLKKKAVSPKSPGIGTSQSCMLTKKPLIPYGPSHADDQATKSIQPIKPNFQRLKRKR</sequence>
<gene>
    <name evidence="2" type="ORF">ACH5RR_008346</name>
</gene>
<dbReference type="Proteomes" id="UP001630127">
    <property type="component" value="Unassembled WGS sequence"/>
</dbReference>
<dbReference type="AlphaFoldDB" id="A0ABD3ACV8"/>
<comment type="caution">
    <text evidence="2">The sequence shown here is derived from an EMBL/GenBank/DDBJ whole genome shotgun (WGS) entry which is preliminary data.</text>
</comment>
<dbReference type="EMBL" id="JBJUIK010000004">
    <property type="protein sequence ID" value="KAL3529024.1"/>
    <property type="molecule type" value="Genomic_DNA"/>
</dbReference>
<organism evidence="2 3">
    <name type="scientific">Cinchona calisaya</name>
    <dbReference type="NCBI Taxonomy" id="153742"/>
    <lineage>
        <taxon>Eukaryota</taxon>
        <taxon>Viridiplantae</taxon>
        <taxon>Streptophyta</taxon>
        <taxon>Embryophyta</taxon>
        <taxon>Tracheophyta</taxon>
        <taxon>Spermatophyta</taxon>
        <taxon>Magnoliopsida</taxon>
        <taxon>eudicotyledons</taxon>
        <taxon>Gunneridae</taxon>
        <taxon>Pentapetalae</taxon>
        <taxon>asterids</taxon>
        <taxon>lamiids</taxon>
        <taxon>Gentianales</taxon>
        <taxon>Rubiaceae</taxon>
        <taxon>Cinchonoideae</taxon>
        <taxon>Cinchoneae</taxon>
        <taxon>Cinchona</taxon>
    </lineage>
</organism>
<feature type="region of interest" description="Disordered" evidence="1">
    <location>
        <begin position="627"/>
        <end position="659"/>
    </location>
</feature>
<name>A0ABD3ACV8_9GENT</name>
<evidence type="ECO:0000313" key="3">
    <source>
        <dbReference type="Proteomes" id="UP001630127"/>
    </source>
</evidence>
<protein>
    <submittedName>
        <fullName evidence="2">Uncharacterized protein</fullName>
    </submittedName>
</protein>
<accession>A0ABD3ACV8</accession>
<dbReference type="PANTHER" id="PTHR38390:SF2">
    <property type="entry name" value="OS01G0103900 PROTEIN"/>
    <property type="match status" value="1"/>
</dbReference>
<proteinExistence type="predicted"/>
<evidence type="ECO:0000313" key="2">
    <source>
        <dbReference type="EMBL" id="KAL3529024.1"/>
    </source>
</evidence>
<feature type="region of interest" description="Disordered" evidence="1">
    <location>
        <begin position="566"/>
        <end position="586"/>
    </location>
</feature>
<evidence type="ECO:0000256" key="1">
    <source>
        <dbReference type="SAM" id="MobiDB-lite"/>
    </source>
</evidence>
<dbReference type="PANTHER" id="PTHR38390">
    <property type="entry name" value="OS01G0103900 PROTEIN"/>
    <property type="match status" value="1"/>
</dbReference>
<reference evidence="2 3" key="1">
    <citation type="submission" date="2024-11" db="EMBL/GenBank/DDBJ databases">
        <title>A near-complete genome assembly of Cinchona calisaya.</title>
        <authorList>
            <person name="Lian D.C."/>
            <person name="Zhao X.W."/>
            <person name="Wei L."/>
        </authorList>
    </citation>
    <scope>NUCLEOTIDE SEQUENCE [LARGE SCALE GENOMIC DNA]</scope>
    <source>
        <tissue evidence="2">Nenye</tissue>
    </source>
</reference>